<accession>A0A921IRM0</accession>
<gene>
    <name evidence="1" type="ORF">K8U80_11495</name>
</gene>
<sequence>MAIVNGNKADVSKLYAQDMYANDALGAPTELVDPEYPVVITIAREYGTDAHEIGIALQERLGIPLYDNELLIRAARRSDTVVDKVASYDEMVAAEMMTFLPDRFDARTTADKLFESLKQVILDVGSSESCIIIGRLSDYILRDNPNLITVYVTAPLAERVEIVQRRRGLTEAKAIKLIKKMQRNRELFYKRYSAGKRKLRQGKDLTINRALFGVEGCCEIIATAYELKMRELGRM</sequence>
<comment type="caution">
    <text evidence="1">The sequence shown here is derived from an EMBL/GenBank/DDBJ whole genome shotgun (WGS) entry which is preliminary data.</text>
</comment>
<keyword evidence="1" id="KW-0418">Kinase</keyword>
<reference evidence="1" key="2">
    <citation type="submission" date="2021-09" db="EMBL/GenBank/DDBJ databases">
        <authorList>
            <person name="Gilroy R."/>
        </authorList>
    </citation>
    <scope>NUCLEOTIDE SEQUENCE</scope>
    <source>
        <strain evidence="1">ChiGjej2B2-7701</strain>
    </source>
</reference>
<protein>
    <submittedName>
        <fullName evidence="1">Cytidylate kinase-like family protein</fullName>
    </submittedName>
</protein>
<keyword evidence="1" id="KW-0808">Transferase</keyword>
<reference evidence="1" key="1">
    <citation type="journal article" date="2021" name="PeerJ">
        <title>Extensive microbial diversity within the chicken gut microbiome revealed by metagenomics and culture.</title>
        <authorList>
            <person name="Gilroy R."/>
            <person name="Ravi A."/>
            <person name="Getino M."/>
            <person name="Pursley I."/>
            <person name="Horton D.L."/>
            <person name="Alikhan N.F."/>
            <person name="Baker D."/>
            <person name="Gharbi K."/>
            <person name="Hall N."/>
            <person name="Watson M."/>
            <person name="Adriaenssens E.M."/>
            <person name="Foster-Nyarko E."/>
            <person name="Jarju S."/>
            <person name="Secka A."/>
            <person name="Antonio M."/>
            <person name="Oren A."/>
            <person name="Chaudhuri R.R."/>
            <person name="La Ragione R."/>
            <person name="Hildebrand F."/>
            <person name="Pallen M.J."/>
        </authorList>
    </citation>
    <scope>NUCLEOTIDE SEQUENCE</scope>
    <source>
        <strain evidence="1">ChiGjej2B2-7701</strain>
    </source>
</reference>
<dbReference type="Gene3D" id="3.40.50.300">
    <property type="entry name" value="P-loop containing nucleotide triphosphate hydrolases"/>
    <property type="match status" value="1"/>
</dbReference>
<dbReference type="Pfam" id="PF13189">
    <property type="entry name" value="Cytidylate_kin2"/>
    <property type="match status" value="1"/>
</dbReference>
<dbReference type="InterPro" id="IPR027417">
    <property type="entry name" value="P-loop_NTPase"/>
</dbReference>
<dbReference type="GO" id="GO:0016301">
    <property type="term" value="F:kinase activity"/>
    <property type="evidence" value="ECO:0007669"/>
    <property type="project" value="UniProtKB-KW"/>
</dbReference>
<dbReference type="AlphaFoldDB" id="A0A921IRM0"/>
<dbReference type="EMBL" id="DYVF01000069">
    <property type="protein sequence ID" value="HJG31996.1"/>
    <property type="molecule type" value="Genomic_DNA"/>
</dbReference>
<evidence type="ECO:0000313" key="1">
    <source>
        <dbReference type="EMBL" id="HJG31996.1"/>
    </source>
</evidence>
<name>A0A921IRM0_9ACTN</name>
<dbReference type="SUPFAM" id="SSF52540">
    <property type="entry name" value="P-loop containing nucleoside triphosphate hydrolases"/>
    <property type="match status" value="1"/>
</dbReference>
<organism evidence="1 2">
    <name type="scientific">Collinsella ihumii</name>
    <dbReference type="NCBI Taxonomy" id="1720204"/>
    <lineage>
        <taxon>Bacteria</taxon>
        <taxon>Bacillati</taxon>
        <taxon>Actinomycetota</taxon>
        <taxon>Coriobacteriia</taxon>
        <taxon>Coriobacteriales</taxon>
        <taxon>Coriobacteriaceae</taxon>
        <taxon>Collinsella</taxon>
    </lineage>
</organism>
<dbReference type="Proteomes" id="UP000746751">
    <property type="component" value="Unassembled WGS sequence"/>
</dbReference>
<evidence type="ECO:0000313" key="2">
    <source>
        <dbReference type="Proteomes" id="UP000746751"/>
    </source>
</evidence>
<proteinExistence type="predicted"/>